<dbReference type="AlphaFoldDB" id="A0A8T1B5Y4"/>
<organism evidence="1 2">
    <name type="scientific">Phytophthora cactorum</name>
    <dbReference type="NCBI Taxonomy" id="29920"/>
    <lineage>
        <taxon>Eukaryota</taxon>
        <taxon>Sar</taxon>
        <taxon>Stramenopiles</taxon>
        <taxon>Oomycota</taxon>
        <taxon>Peronosporomycetes</taxon>
        <taxon>Peronosporales</taxon>
        <taxon>Peronosporaceae</taxon>
        <taxon>Phytophthora</taxon>
    </lineage>
</organism>
<evidence type="ECO:0000313" key="2">
    <source>
        <dbReference type="Proteomes" id="UP000736787"/>
    </source>
</evidence>
<dbReference type="VEuPathDB" id="FungiDB:PC110_g21189"/>
<comment type="caution">
    <text evidence="1">The sequence shown here is derived from an EMBL/GenBank/DDBJ whole genome shotgun (WGS) entry which is preliminary data.</text>
</comment>
<evidence type="ECO:0000313" key="1">
    <source>
        <dbReference type="EMBL" id="KAG2895572.1"/>
    </source>
</evidence>
<dbReference type="EMBL" id="RCMK01001382">
    <property type="protein sequence ID" value="KAG2895572.1"/>
    <property type="molecule type" value="Genomic_DNA"/>
</dbReference>
<reference evidence="1" key="1">
    <citation type="submission" date="2018-10" db="EMBL/GenBank/DDBJ databases">
        <title>Effector identification in a new, highly contiguous assembly of the strawberry crown rot pathogen Phytophthora cactorum.</title>
        <authorList>
            <person name="Armitage A.D."/>
            <person name="Nellist C.F."/>
            <person name="Bates H."/>
            <person name="Vickerstaff R.J."/>
            <person name="Harrison R.J."/>
        </authorList>
    </citation>
    <scope>NUCLEOTIDE SEQUENCE</scope>
    <source>
        <strain evidence="1">4040</strain>
    </source>
</reference>
<proteinExistence type="predicted"/>
<protein>
    <submittedName>
        <fullName evidence="1">Uncharacterized protein</fullName>
    </submittedName>
</protein>
<accession>A0A8T1B5Y4</accession>
<gene>
    <name evidence="1" type="ORF">PC117_g23228</name>
</gene>
<name>A0A8T1B5Y4_9STRA</name>
<sequence>MAKVDNTRNDFLQHAEDLAHLGQAWELEPVRHRNLGKEVVAAVGERRSETRRCHECNQIEHLRSACPVLGRGRERGPDMMLAVGKKVTEADDMWIIDSGSSRHFVGNESWLDEVEFCDNLDEKGYTLTYRDGQRVVAAKDGENAAFDVGLWRSVLIVQGSVERKREPAADVIMAALEQGVNPANDASDAVQKGTLVEFQKRMDHLTYDHVDRLASGPSSGIELTDHRRVNCLTCAQGKQTKN</sequence>
<dbReference type="Proteomes" id="UP000736787">
    <property type="component" value="Unassembled WGS sequence"/>
</dbReference>